<name>A0A2V3TZD5_9HYPH</name>
<accession>A0A2V3TZD5</accession>
<comment type="caution">
    <text evidence="1">The sequence shown here is derived from an EMBL/GenBank/DDBJ whole genome shotgun (WGS) entry which is preliminary data.</text>
</comment>
<dbReference type="AlphaFoldDB" id="A0A2V3TZD5"/>
<evidence type="ECO:0000313" key="1">
    <source>
        <dbReference type="EMBL" id="PXW55251.1"/>
    </source>
</evidence>
<proteinExistence type="predicted"/>
<sequence>MNEDVSDENPDRGTVEHLGQAMHQLFIRAIGNRSAINARAEAARFVREMPMIGKSEDDIRKEIVAGAIARGIPVLM</sequence>
<evidence type="ECO:0000313" key="2">
    <source>
        <dbReference type="Proteomes" id="UP000248021"/>
    </source>
</evidence>
<reference evidence="1 2" key="1">
    <citation type="submission" date="2018-05" db="EMBL/GenBank/DDBJ databases">
        <title>Genomic Encyclopedia of Type Strains, Phase IV (KMG-IV): sequencing the most valuable type-strain genomes for metagenomic binning, comparative biology and taxonomic classification.</title>
        <authorList>
            <person name="Goeker M."/>
        </authorList>
    </citation>
    <scope>NUCLEOTIDE SEQUENCE [LARGE SCALE GENOMIC DNA]</scope>
    <source>
        <strain evidence="1 2">DSM 6462</strain>
    </source>
</reference>
<dbReference type="Proteomes" id="UP000248021">
    <property type="component" value="Unassembled WGS sequence"/>
</dbReference>
<organism evidence="1 2">
    <name type="scientific">Chelatococcus asaccharovorans</name>
    <dbReference type="NCBI Taxonomy" id="28210"/>
    <lineage>
        <taxon>Bacteria</taxon>
        <taxon>Pseudomonadati</taxon>
        <taxon>Pseudomonadota</taxon>
        <taxon>Alphaproteobacteria</taxon>
        <taxon>Hyphomicrobiales</taxon>
        <taxon>Chelatococcaceae</taxon>
        <taxon>Chelatococcus</taxon>
    </lineage>
</organism>
<dbReference type="EMBL" id="QJJK01000010">
    <property type="protein sequence ID" value="PXW55251.1"/>
    <property type="molecule type" value="Genomic_DNA"/>
</dbReference>
<dbReference type="RefSeq" id="WP_110376840.1">
    <property type="nucleotide sequence ID" value="NZ_JAHBRY010000003.1"/>
</dbReference>
<protein>
    <submittedName>
        <fullName evidence="1">Uncharacterized protein</fullName>
    </submittedName>
</protein>
<gene>
    <name evidence="1" type="ORF">C7450_110190</name>
</gene>
<keyword evidence="2" id="KW-1185">Reference proteome</keyword>